<reference evidence="1 2" key="1">
    <citation type="journal article" date="2018" name="Front. Plant Sci.">
        <title>Red Clover (Trifolium pratense) and Zigzag Clover (T. medium) - A Picture of Genomic Similarities and Differences.</title>
        <authorList>
            <person name="Dluhosova J."/>
            <person name="Istvanek J."/>
            <person name="Nedelnik J."/>
            <person name="Repkova J."/>
        </authorList>
    </citation>
    <scope>NUCLEOTIDE SEQUENCE [LARGE SCALE GENOMIC DNA]</scope>
    <source>
        <strain evidence="2">cv. 10/8</strain>
        <tissue evidence="1">Leaf</tissue>
    </source>
</reference>
<dbReference type="Proteomes" id="UP000265520">
    <property type="component" value="Unassembled WGS sequence"/>
</dbReference>
<feature type="non-terminal residue" evidence="1">
    <location>
        <position position="1"/>
    </location>
</feature>
<evidence type="ECO:0000313" key="1">
    <source>
        <dbReference type="EMBL" id="MCI03286.1"/>
    </source>
</evidence>
<name>A0A392NW12_9FABA</name>
<proteinExistence type="predicted"/>
<accession>A0A392NW12</accession>
<dbReference type="AlphaFoldDB" id="A0A392NW12"/>
<organism evidence="1 2">
    <name type="scientific">Trifolium medium</name>
    <dbReference type="NCBI Taxonomy" id="97028"/>
    <lineage>
        <taxon>Eukaryota</taxon>
        <taxon>Viridiplantae</taxon>
        <taxon>Streptophyta</taxon>
        <taxon>Embryophyta</taxon>
        <taxon>Tracheophyta</taxon>
        <taxon>Spermatophyta</taxon>
        <taxon>Magnoliopsida</taxon>
        <taxon>eudicotyledons</taxon>
        <taxon>Gunneridae</taxon>
        <taxon>Pentapetalae</taxon>
        <taxon>rosids</taxon>
        <taxon>fabids</taxon>
        <taxon>Fabales</taxon>
        <taxon>Fabaceae</taxon>
        <taxon>Papilionoideae</taxon>
        <taxon>50 kb inversion clade</taxon>
        <taxon>NPAAA clade</taxon>
        <taxon>Hologalegina</taxon>
        <taxon>IRL clade</taxon>
        <taxon>Trifolieae</taxon>
        <taxon>Trifolium</taxon>
    </lineage>
</organism>
<sequence>SGFGPPHHPWFRSATTMLVSVFSSLGSGSTTTTSFVAAFAGLGCFFNQIASSARVSVALLPFPPALCLRASFPWFARVLSLLCGESALLPFQVMRSGFALLFLSHPAGQVSHDPVDL</sequence>
<keyword evidence="2" id="KW-1185">Reference proteome</keyword>
<comment type="caution">
    <text evidence="1">The sequence shown here is derived from an EMBL/GenBank/DDBJ whole genome shotgun (WGS) entry which is preliminary data.</text>
</comment>
<evidence type="ECO:0000313" key="2">
    <source>
        <dbReference type="Proteomes" id="UP000265520"/>
    </source>
</evidence>
<protein>
    <submittedName>
        <fullName evidence="1">Uncharacterized protein</fullName>
    </submittedName>
</protein>
<dbReference type="EMBL" id="LXQA010051696">
    <property type="protein sequence ID" value="MCI03286.1"/>
    <property type="molecule type" value="Genomic_DNA"/>
</dbReference>